<proteinExistence type="inferred from homology"/>
<dbReference type="PROSITE" id="PS50879">
    <property type="entry name" value="RNASE_H_1"/>
    <property type="match status" value="1"/>
</dbReference>
<keyword evidence="10" id="KW-0460">Magnesium</keyword>
<keyword evidence="13" id="KW-1185">Reference proteome</keyword>
<keyword evidence="8" id="KW-0255">Endonuclease</keyword>
<dbReference type="NCBIfam" id="NF001236">
    <property type="entry name" value="PRK00203.1"/>
    <property type="match status" value="1"/>
</dbReference>
<dbReference type="CDD" id="cd09278">
    <property type="entry name" value="RNase_HI_prokaryote_like"/>
    <property type="match status" value="1"/>
</dbReference>
<dbReference type="GO" id="GO:0043137">
    <property type="term" value="P:DNA replication, removal of RNA primer"/>
    <property type="evidence" value="ECO:0007669"/>
    <property type="project" value="TreeGrafter"/>
</dbReference>
<evidence type="ECO:0000256" key="5">
    <source>
        <dbReference type="ARBA" id="ARBA00012180"/>
    </source>
</evidence>
<dbReference type="PANTHER" id="PTHR10642">
    <property type="entry name" value="RIBONUCLEASE H1"/>
    <property type="match status" value="1"/>
</dbReference>
<dbReference type="InterPro" id="IPR050092">
    <property type="entry name" value="RNase_H"/>
</dbReference>
<dbReference type="AlphaFoldDB" id="A0A1G5WQC3"/>
<protein>
    <recommendedName>
        <fullName evidence="5">ribonuclease H</fullName>
        <ecNumber evidence="5">3.1.26.4</ecNumber>
    </recommendedName>
</protein>
<organism evidence="12 13">
    <name type="scientific">Algoriphagus alkaliphilus</name>
    <dbReference type="NCBI Taxonomy" id="279824"/>
    <lineage>
        <taxon>Bacteria</taxon>
        <taxon>Pseudomonadati</taxon>
        <taxon>Bacteroidota</taxon>
        <taxon>Cytophagia</taxon>
        <taxon>Cytophagales</taxon>
        <taxon>Cyclobacteriaceae</taxon>
        <taxon>Algoriphagus</taxon>
    </lineage>
</organism>
<dbReference type="SUPFAM" id="SSF53098">
    <property type="entry name" value="Ribonuclease H-like"/>
    <property type="match status" value="1"/>
</dbReference>
<feature type="domain" description="RNase H type-1" evidence="11">
    <location>
        <begin position="1"/>
        <end position="136"/>
    </location>
</feature>
<dbReference type="GO" id="GO:0004523">
    <property type="term" value="F:RNA-DNA hybrid ribonuclease activity"/>
    <property type="evidence" value="ECO:0007669"/>
    <property type="project" value="UniProtKB-EC"/>
</dbReference>
<dbReference type="InterPro" id="IPR036397">
    <property type="entry name" value="RNaseH_sf"/>
</dbReference>
<reference evidence="13" key="1">
    <citation type="submission" date="2016-10" db="EMBL/GenBank/DDBJ databases">
        <authorList>
            <person name="Varghese N."/>
            <person name="Submissions S."/>
        </authorList>
    </citation>
    <scope>NUCLEOTIDE SEQUENCE [LARGE SCALE GENOMIC DNA]</scope>
    <source>
        <strain evidence="13">DSM 22703</strain>
    </source>
</reference>
<dbReference type="GO" id="GO:0046872">
    <property type="term" value="F:metal ion binding"/>
    <property type="evidence" value="ECO:0007669"/>
    <property type="project" value="UniProtKB-KW"/>
</dbReference>
<evidence type="ECO:0000256" key="3">
    <source>
        <dbReference type="ARBA" id="ARBA00005300"/>
    </source>
</evidence>
<evidence type="ECO:0000256" key="1">
    <source>
        <dbReference type="ARBA" id="ARBA00000077"/>
    </source>
</evidence>
<evidence type="ECO:0000259" key="11">
    <source>
        <dbReference type="PROSITE" id="PS50879"/>
    </source>
</evidence>
<comment type="catalytic activity">
    <reaction evidence="1">
        <text>Endonucleolytic cleavage to 5'-phosphomonoester.</text>
        <dbReference type="EC" id="3.1.26.4"/>
    </reaction>
</comment>
<dbReference type="EC" id="3.1.26.4" evidence="5"/>
<dbReference type="Pfam" id="PF00075">
    <property type="entry name" value="RNase_H"/>
    <property type="match status" value="1"/>
</dbReference>
<gene>
    <name evidence="12" type="ORF">SAMN03080617_01233</name>
</gene>
<evidence type="ECO:0000313" key="13">
    <source>
        <dbReference type="Proteomes" id="UP000198756"/>
    </source>
</evidence>
<keyword evidence="9" id="KW-0378">Hydrolase</keyword>
<dbReference type="InterPro" id="IPR012337">
    <property type="entry name" value="RNaseH-like_sf"/>
</dbReference>
<dbReference type="GO" id="GO:0003676">
    <property type="term" value="F:nucleic acid binding"/>
    <property type="evidence" value="ECO:0007669"/>
    <property type="project" value="InterPro"/>
</dbReference>
<evidence type="ECO:0000256" key="9">
    <source>
        <dbReference type="ARBA" id="ARBA00022801"/>
    </source>
</evidence>
<dbReference type="STRING" id="279824.SAMN03080617_01233"/>
<evidence type="ECO:0000313" key="12">
    <source>
        <dbReference type="EMBL" id="SDA60232.1"/>
    </source>
</evidence>
<evidence type="ECO:0000256" key="6">
    <source>
        <dbReference type="ARBA" id="ARBA00022722"/>
    </source>
</evidence>
<dbReference type="InterPro" id="IPR002156">
    <property type="entry name" value="RNaseH_domain"/>
</dbReference>
<evidence type="ECO:0000256" key="8">
    <source>
        <dbReference type="ARBA" id="ARBA00022759"/>
    </source>
</evidence>
<accession>A0A1G5WQC3</accession>
<evidence type="ECO:0000256" key="2">
    <source>
        <dbReference type="ARBA" id="ARBA00001946"/>
    </source>
</evidence>
<dbReference type="Gene3D" id="3.30.420.10">
    <property type="entry name" value="Ribonuclease H-like superfamily/Ribonuclease H"/>
    <property type="match status" value="1"/>
</dbReference>
<comment type="cofactor">
    <cofactor evidence="2">
        <name>Mg(2+)</name>
        <dbReference type="ChEBI" id="CHEBI:18420"/>
    </cofactor>
</comment>
<comment type="similarity">
    <text evidence="3">Belongs to the RNase H family.</text>
</comment>
<keyword evidence="7" id="KW-0479">Metal-binding</keyword>
<name>A0A1G5WQC3_9BACT</name>
<keyword evidence="6" id="KW-0540">Nuclease</keyword>
<dbReference type="Proteomes" id="UP000198756">
    <property type="component" value="Unassembled WGS sequence"/>
</dbReference>
<evidence type="ECO:0000256" key="10">
    <source>
        <dbReference type="ARBA" id="ARBA00022842"/>
    </source>
</evidence>
<sequence>MIIIFTDGAAKGNPGPGGYGAVLKFGQHRKELSEGFRLTTNNRMELLAVIRALQELKTTEFPVQIYSDSKYVVDAIEKGWLWGWQKKGFKDKKNPDLWLRYIPLHLKYKPKFFWVKGHAGHAENERCDQLAVAAAEGYGLKADTGYEESLKGKAGSGLF</sequence>
<dbReference type="PANTHER" id="PTHR10642:SF26">
    <property type="entry name" value="RIBONUCLEASE H1"/>
    <property type="match status" value="1"/>
</dbReference>
<dbReference type="EMBL" id="FMXE01000007">
    <property type="protein sequence ID" value="SDA60232.1"/>
    <property type="molecule type" value="Genomic_DNA"/>
</dbReference>
<evidence type="ECO:0000256" key="7">
    <source>
        <dbReference type="ARBA" id="ARBA00022723"/>
    </source>
</evidence>
<dbReference type="OrthoDB" id="7845843at2"/>
<dbReference type="InterPro" id="IPR022892">
    <property type="entry name" value="RNaseHI"/>
</dbReference>
<evidence type="ECO:0000256" key="4">
    <source>
        <dbReference type="ARBA" id="ARBA00011245"/>
    </source>
</evidence>
<dbReference type="RefSeq" id="WP_092729072.1">
    <property type="nucleotide sequence ID" value="NZ_FMXE01000007.1"/>
</dbReference>
<comment type="subunit">
    <text evidence="4">Monomer.</text>
</comment>